<dbReference type="PANTHER" id="PTHR21143">
    <property type="entry name" value="INVERTEBRATE GUSTATORY RECEPTOR"/>
    <property type="match status" value="1"/>
</dbReference>
<reference evidence="8" key="1">
    <citation type="submission" date="2022-01" db="EMBL/GenBank/DDBJ databases">
        <authorList>
            <person name="King R."/>
        </authorList>
    </citation>
    <scope>NUCLEOTIDE SEQUENCE</scope>
</reference>
<dbReference type="OrthoDB" id="6748730at2759"/>
<proteinExistence type="predicted"/>
<name>A0A9N9TG98_PHYSR</name>
<evidence type="ECO:0000256" key="6">
    <source>
        <dbReference type="ARBA" id="ARBA00023170"/>
    </source>
</evidence>
<protein>
    <submittedName>
        <fullName evidence="8">Uncharacterized protein</fullName>
    </submittedName>
</protein>
<evidence type="ECO:0000256" key="4">
    <source>
        <dbReference type="ARBA" id="ARBA00022989"/>
    </source>
</evidence>
<gene>
    <name evidence="8" type="ORF">PHYEVI_LOCUS1280</name>
</gene>
<keyword evidence="9" id="KW-1185">Reference proteome</keyword>
<keyword evidence="5" id="KW-0472">Membrane</keyword>
<dbReference type="EMBL" id="OU900094">
    <property type="protein sequence ID" value="CAG9854820.1"/>
    <property type="molecule type" value="Genomic_DNA"/>
</dbReference>
<evidence type="ECO:0000256" key="2">
    <source>
        <dbReference type="ARBA" id="ARBA00022475"/>
    </source>
</evidence>
<dbReference type="GO" id="GO:0030424">
    <property type="term" value="C:axon"/>
    <property type="evidence" value="ECO:0007669"/>
    <property type="project" value="TreeGrafter"/>
</dbReference>
<evidence type="ECO:0000256" key="3">
    <source>
        <dbReference type="ARBA" id="ARBA00022692"/>
    </source>
</evidence>
<evidence type="ECO:0000313" key="8">
    <source>
        <dbReference type="EMBL" id="CAG9854820.1"/>
    </source>
</evidence>
<accession>A0A9N9TG98</accession>
<dbReference type="GO" id="GO:0030425">
    <property type="term" value="C:dendrite"/>
    <property type="evidence" value="ECO:0007669"/>
    <property type="project" value="TreeGrafter"/>
</dbReference>
<evidence type="ECO:0000313" key="9">
    <source>
        <dbReference type="Proteomes" id="UP001153712"/>
    </source>
</evidence>
<dbReference type="AlphaFoldDB" id="A0A9N9TG98"/>
<dbReference type="GO" id="GO:0007635">
    <property type="term" value="P:chemosensory behavior"/>
    <property type="evidence" value="ECO:0007669"/>
    <property type="project" value="TreeGrafter"/>
</dbReference>
<keyword evidence="6" id="KW-0675">Receptor</keyword>
<sequence length="124" mass="13994">MVANKSKNELFFLKAVFKTACYVGIFPLLTDGYTAKIHRVFSVVVILSCDKVEKRADNLIRTCIYIQAQTGDENASILANLAKDLRPKFSAAGFFDINQRILPTFFSNLSTYLIIILQFKFSSL</sequence>
<dbReference type="Proteomes" id="UP001153712">
    <property type="component" value="Chromosome 1"/>
</dbReference>
<dbReference type="Pfam" id="PF08395">
    <property type="entry name" value="7tm_7"/>
    <property type="match status" value="1"/>
</dbReference>
<dbReference type="GO" id="GO:0007165">
    <property type="term" value="P:signal transduction"/>
    <property type="evidence" value="ECO:0007669"/>
    <property type="project" value="UniProtKB-KW"/>
</dbReference>
<evidence type="ECO:0000256" key="1">
    <source>
        <dbReference type="ARBA" id="ARBA00004651"/>
    </source>
</evidence>
<dbReference type="GO" id="GO:0043025">
    <property type="term" value="C:neuronal cell body"/>
    <property type="evidence" value="ECO:0007669"/>
    <property type="project" value="TreeGrafter"/>
</dbReference>
<dbReference type="GO" id="GO:0008049">
    <property type="term" value="P:male courtship behavior"/>
    <property type="evidence" value="ECO:0007669"/>
    <property type="project" value="TreeGrafter"/>
</dbReference>
<keyword evidence="4" id="KW-1133">Transmembrane helix</keyword>
<comment type="subcellular location">
    <subcellularLocation>
        <location evidence="1">Cell membrane</location>
        <topology evidence="1">Multi-pass membrane protein</topology>
    </subcellularLocation>
</comment>
<keyword evidence="2" id="KW-1003">Cell membrane</keyword>
<dbReference type="PANTHER" id="PTHR21143:SF104">
    <property type="entry name" value="GUSTATORY RECEPTOR 8A-RELATED"/>
    <property type="match status" value="1"/>
</dbReference>
<keyword evidence="3" id="KW-0812">Transmembrane</keyword>
<dbReference type="GO" id="GO:0005886">
    <property type="term" value="C:plasma membrane"/>
    <property type="evidence" value="ECO:0007669"/>
    <property type="project" value="UniProtKB-SubCell"/>
</dbReference>
<organism evidence="8 9">
    <name type="scientific">Phyllotreta striolata</name>
    <name type="common">Striped flea beetle</name>
    <name type="synonym">Crioceris striolata</name>
    <dbReference type="NCBI Taxonomy" id="444603"/>
    <lineage>
        <taxon>Eukaryota</taxon>
        <taxon>Metazoa</taxon>
        <taxon>Ecdysozoa</taxon>
        <taxon>Arthropoda</taxon>
        <taxon>Hexapoda</taxon>
        <taxon>Insecta</taxon>
        <taxon>Pterygota</taxon>
        <taxon>Neoptera</taxon>
        <taxon>Endopterygota</taxon>
        <taxon>Coleoptera</taxon>
        <taxon>Polyphaga</taxon>
        <taxon>Cucujiformia</taxon>
        <taxon>Chrysomeloidea</taxon>
        <taxon>Chrysomelidae</taxon>
        <taxon>Galerucinae</taxon>
        <taxon>Alticini</taxon>
        <taxon>Phyllotreta</taxon>
    </lineage>
</organism>
<dbReference type="GO" id="GO:0050909">
    <property type="term" value="P:sensory perception of taste"/>
    <property type="evidence" value="ECO:0007669"/>
    <property type="project" value="InterPro"/>
</dbReference>
<keyword evidence="7" id="KW-0807">Transducer</keyword>
<evidence type="ECO:0000256" key="7">
    <source>
        <dbReference type="ARBA" id="ARBA00023224"/>
    </source>
</evidence>
<evidence type="ECO:0000256" key="5">
    <source>
        <dbReference type="ARBA" id="ARBA00023136"/>
    </source>
</evidence>
<dbReference type="InterPro" id="IPR013604">
    <property type="entry name" value="7TM_chemorcpt"/>
</dbReference>